<keyword evidence="2" id="KW-0012">Acyltransferase</keyword>
<dbReference type="PANTHER" id="PTHR43420:SF12">
    <property type="entry name" value="N-ACETYLTRANSFERASE DOMAIN-CONTAINING PROTEIN"/>
    <property type="match status" value="1"/>
</dbReference>
<dbReference type="SUPFAM" id="SSF55729">
    <property type="entry name" value="Acyl-CoA N-acyltransferases (Nat)"/>
    <property type="match status" value="1"/>
</dbReference>
<dbReference type="KEGG" id="run:DR864_11090"/>
<evidence type="ECO:0000313" key="4">
    <source>
        <dbReference type="EMBL" id="AXE18249.1"/>
    </source>
</evidence>
<dbReference type="CDD" id="cd04301">
    <property type="entry name" value="NAT_SF"/>
    <property type="match status" value="1"/>
</dbReference>
<gene>
    <name evidence="4" type="ORF">DR864_11090</name>
</gene>
<sequence>MILSITAADTYPLRHQVLWPDKPFEFVKVPEDENGLHFGYFVDNQPVSVISLFVDDHQVARFRKFATHPDFQRQGLGSALLEIVFERAIELQATRIWCDARLDAKPFYERFGMKQEGDTFFKGDIPYVKMNLIF</sequence>
<evidence type="ECO:0000259" key="3">
    <source>
        <dbReference type="PROSITE" id="PS51186"/>
    </source>
</evidence>
<dbReference type="RefSeq" id="WP_114067033.1">
    <property type="nucleotide sequence ID" value="NZ_CP030850.1"/>
</dbReference>
<reference evidence="4 5" key="1">
    <citation type="submission" date="2018-07" db="EMBL/GenBank/DDBJ databases">
        <title>Genome sequencing of Runella.</title>
        <authorList>
            <person name="Baek M.-G."/>
            <person name="Yi H."/>
        </authorList>
    </citation>
    <scope>NUCLEOTIDE SEQUENCE [LARGE SCALE GENOMIC DNA]</scope>
    <source>
        <strain evidence="4 5">HYN0085</strain>
    </source>
</reference>
<name>A0A344THX8_9BACT</name>
<keyword evidence="5" id="KW-1185">Reference proteome</keyword>
<dbReference type="InterPro" id="IPR000182">
    <property type="entry name" value="GNAT_dom"/>
</dbReference>
<accession>A0A344THX8</accession>
<evidence type="ECO:0000313" key="5">
    <source>
        <dbReference type="Proteomes" id="UP000251993"/>
    </source>
</evidence>
<evidence type="ECO:0000256" key="1">
    <source>
        <dbReference type="ARBA" id="ARBA00022679"/>
    </source>
</evidence>
<dbReference type="Gene3D" id="3.40.630.30">
    <property type="match status" value="1"/>
</dbReference>
<dbReference type="OrthoDB" id="1178186at2"/>
<dbReference type="EMBL" id="CP030850">
    <property type="protein sequence ID" value="AXE18249.1"/>
    <property type="molecule type" value="Genomic_DNA"/>
</dbReference>
<dbReference type="Proteomes" id="UP000251993">
    <property type="component" value="Chromosome"/>
</dbReference>
<evidence type="ECO:0000256" key="2">
    <source>
        <dbReference type="ARBA" id="ARBA00023315"/>
    </source>
</evidence>
<feature type="domain" description="N-acetyltransferase" evidence="3">
    <location>
        <begin position="1"/>
        <end position="133"/>
    </location>
</feature>
<dbReference type="InterPro" id="IPR016181">
    <property type="entry name" value="Acyl_CoA_acyltransferase"/>
</dbReference>
<protein>
    <submittedName>
        <fullName evidence="4">GNAT family N-acetyltransferase</fullName>
    </submittedName>
</protein>
<dbReference type="GO" id="GO:0016747">
    <property type="term" value="F:acyltransferase activity, transferring groups other than amino-acyl groups"/>
    <property type="evidence" value="ECO:0007669"/>
    <property type="project" value="InterPro"/>
</dbReference>
<dbReference type="PANTHER" id="PTHR43420">
    <property type="entry name" value="ACETYLTRANSFERASE"/>
    <property type="match status" value="1"/>
</dbReference>
<organism evidence="4 5">
    <name type="scientific">Runella rosea</name>
    <dbReference type="NCBI Taxonomy" id="2259595"/>
    <lineage>
        <taxon>Bacteria</taxon>
        <taxon>Pseudomonadati</taxon>
        <taxon>Bacteroidota</taxon>
        <taxon>Cytophagia</taxon>
        <taxon>Cytophagales</taxon>
        <taxon>Spirosomataceae</taxon>
        <taxon>Runella</taxon>
    </lineage>
</organism>
<proteinExistence type="predicted"/>
<dbReference type="PROSITE" id="PS51186">
    <property type="entry name" value="GNAT"/>
    <property type="match status" value="1"/>
</dbReference>
<keyword evidence="1 4" id="KW-0808">Transferase</keyword>
<dbReference type="InterPro" id="IPR050680">
    <property type="entry name" value="YpeA/RimI_acetyltransf"/>
</dbReference>
<dbReference type="AlphaFoldDB" id="A0A344THX8"/>
<dbReference type="Pfam" id="PF13673">
    <property type="entry name" value="Acetyltransf_10"/>
    <property type="match status" value="1"/>
</dbReference>